<keyword evidence="2" id="KW-0238">DNA-binding</keyword>
<evidence type="ECO:0000313" key="8">
    <source>
        <dbReference type="Proteomes" id="UP000318571"/>
    </source>
</evidence>
<dbReference type="InterPro" id="IPR046347">
    <property type="entry name" value="bZIP_sf"/>
</dbReference>
<dbReference type="SUPFAM" id="SSF57959">
    <property type="entry name" value="Leucine zipper domain"/>
    <property type="match status" value="1"/>
</dbReference>
<feature type="region of interest" description="Disordered" evidence="5">
    <location>
        <begin position="88"/>
        <end position="122"/>
    </location>
</feature>
<dbReference type="InterPro" id="IPR004827">
    <property type="entry name" value="bZIP"/>
</dbReference>
<dbReference type="PANTHER" id="PTHR23351:SF24">
    <property type="entry name" value="ACTIVATING TRANSCRIPTION FACTOR 3-RELATED"/>
    <property type="match status" value="1"/>
</dbReference>
<sequence length="268" mass="30035">MPDDFDIMDPSLAQSDDGHIIGFGNGGKFGVETHHHHSHPQQQQQQQQQQHQQQQPQQQSDPVPVIGDYSEEYFTNGNVQLYNQREYLDDGNHSNPSATFEVDSEPRPPPYYRDQSYDTQTPRIRNPSTVLAAISDRSRSSQLAPADQHRLEKKRERNRIAASKCRQKKVDLIMALKSEVDKLKQENDALKQESSSLTNDLGEMKRQLQSHQQSGCKIHLGTSLGFVLGAPMINSNNSINAPSNNNQSHAKKGPTSHLSNGLVSGHQL</sequence>
<feature type="region of interest" description="Disordered" evidence="5">
    <location>
        <begin position="238"/>
        <end position="268"/>
    </location>
</feature>
<accession>A0A553NU43</accession>
<feature type="compositionally biased region" description="Basic and acidic residues" evidence="5">
    <location>
        <begin position="147"/>
        <end position="159"/>
    </location>
</feature>
<evidence type="ECO:0000259" key="6">
    <source>
        <dbReference type="PROSITE" id="PS50217"/>
    </source>
</evidence>
<dbReference type="Pfam" id="PF00170">
    <property type="entry name" value="bZIP_1"/>
    <property type="match status" value="1"/>
</dbReference>
<feature type="domain" description="BZIP" evidence="6">
    <location>
        <begin position="148"/>
        <end position="211"/>
    </location>
</feature>
<keyword evidence="4" id="KW-0175">Coiled coil</keyword>
<dbReference type="CDD" id="cd14696">
    <property type="entry name" value="bZIP_Jun"/>
    <property type="match status" value="1"/>
</dbReference>
<dbReference type="PROSITE" id="PS50217">
    <property type="entry name" value="BZIP"/>
    <property type="match status" value="1"/>
</dbReference>
<evidence type="ECO:0000256" key="1">
    <source>
        <dbReference type="ARBA" id="ARBA00023015"/>
    </source>
</evidence>
<keyword evidence="8" id="KW-1185">Reference proteome</keyword>
<evidence type="ECO:0000256" key="4">
    <source>
        <dbReference type="SAM" id="Coils"/>
    </source>
</evidence>
<dbReference type="STRING" id="6832.A0A553NU43"/>
<dbReference type="InterPro" id="IPR000837">
    <property type="entry name" value="AP-1"/>
</dbReference>
<protein>
    <recommendedName>
        <fullName evidence="6">BZIP domain-containing protein</fullName>
    </recommendedName>
</protein>
<comment type="caution">
    <text evidence="7">The sequence shown here is derived from an EMBL/GenBank/DDBJ whole genome shotgun (WGS) entry which is preliminary data.</text>
</comment>
<feature type="compositionally biased region" description="Low complexity" evidence="5">
    <location>
        <begin position="238"/>
        <end position="248"/>
    </location>
</feature>
<dbReference type="GO" id="GO:0000978">
    <property type="term" value="F:RNA polymerase II cis-regulatory region sequence-specific DNA binding"/>
    <property type="evidence" value="ECO:0007669"/>
    <property type="project" value="TreeGrafter"/>
</dbReference>
<reference evidence="7 8" key="1">
    <citation type="journal article" date="2018" name="Nat. Ecol. Evol.">
        <title>Genomic signatures of mitonuclear coevolution across populations of Tigriopus californicus.</title>
        <authorList>
            <person name="Barreto F.S."/>
            <person name="Watson E.T."/>
            <person name="Lima T.G."/>
            <person name="Willett C.S."/>
            <person name="Edmands S."/>
            <person name="Li W."/>
            <person name="Burton R.S."/>
        </authorList>
    </citation>
    <scope>NUCLEOTIDE SEQUENCE [LARGE SCALE GENOMIC DNA]</scope>
    <source>
        <strain evidence="7 8">San Diego</strain>
    </source>
</reference>
<gene>
    <name evidence="7" type="ORF">TCAL_12898</name>
</gene>
<feature type="region of interest" description="Disordered" evidence="5">
    <location>
        <begin position="136"/>
        <end position="160"/>
    </location>
</feature>
<keyword evidence="3" id="KW-0804">Transcription</keyword>
<proteinExistence type="predicted"/>
<dbReference type="PROSITE" id="PS00036">
    <property type="entry name" value="BZIP_BASIC"/>
    <property type="match status" value="1"/>
</dbReference>
<organism evidence="7 8">
    <name type="scientific">Tigriopus californicus</name>
    <name type="common">Marine copepod</name>
    <dbReference type="NCBI Taxonomy" id="6832"/>
    <lineage>
        <taxon>Eukaryota</taxon>
        <taxon>Metazoa</taxon>
        <taxon>Ecdysozoa</taxon>
        <taxon>Arthropoda</taxon>
        <taxon>Crustacea</taxon>
        <taxon>Multicrustacea</taxon>
        <taxon>Hexanauplia</taxon>
        <taxon>Copepoda</taxon>
        <taxon>Harpacticoida</taxon>
        <taxon>Harpacticidae</taxon>
        <taxon>Tigriopus</taxon>
    </lineage>
</organism>
<dbReference type="GO" id="GO:0000981">
    <property type="term" value="F:DNA-binding transcription factor activity, RNA polymerase II-specific"/>
    <property type="evidence" value="ECO:0007669"/>
    <property type="project" value="TreeGrafter"/>
</dbReference>
<dbReference type="AlphaFoldDB" id="A0A553NU43"/>
<evidence type="ECO:0000256" key="5">
    <source>
        <dbReference type="SAM" id="MobiDB-lite"/>
    </source>
</evidence>
<evidence type="ECO:0000256" key="3">
    <source>
        <dbReference type="ARBA" id="ARBA00023163"/>
    </source>
</evidence>
<dbReference type="Proteomes" id="UP000318571">
    <property type="component" value="Chromosome 1"/>
</dbReference>
<dbReference type="OrthoDB" id="2187714at2759"/>
<feature type="region of interest" description="Disordered" evidence="5">
    <location>
        <begin position="1"/>
        <end position="69"/>
    </location>
</feature>
<feature type="compositionally biased region" description="Low complexity" evidence="5">
    <location>
        <begin position="40"/>
        <end position="60"/>
    </location>
</feature>
<dbReference type="SMART" id="SM00338">
    <property type="entry name" value="BRLZ"/>
    <property type="match status" value="1"/>
</dbReference>
<dbReference type="PANTHER" id="PTHR23351">
    <property type="entry name" value="FOS TRANSCRIPTION FACTOR-RELATED"/>
    <property type="match status" value="1"/>
</dbReference>
<keyword evidence="1" id="KW-0805">Transcription regulation</keyword>
<feature type="compositionally biased region" description="Polar residues" evidence="5">
    <location>
        <begin position="256"/>
        <end position="268"/>
    </location>
</feature>
<dbReference type="PRINTS" id="PR00042">
    <property type="entry name" value="LEUZIPPRFOS"/>
</dbReference>
<evidence type="ECO:0000313" key="7">
    <source>
        <dbReference type="EMBL" id="TRY68954.1"/>
    </source>
</evidence>
<name>A0A553NU43_TIGCA</name>
<dbReference type="Gene3D" id="1.20.5.170">
    <property type="match status" value="1"/>
</dbReference>
<feature type="coiled-coil region" evidence="4">
    <location>
        <begin position="166"/>
        <end position="207"/>
    </location>
</feature>
<evidence type="ECO:0000256" key="2">
    <source>
        <dbReference type="ARBA" id="ARBA00023125"/>
    </source>
</evidence>
<dbReference type="GO" id="GO:0005634">
    <property type="term" value="C:nucleus"/>
    <property type="evidence" value="ECO:0007669"/>
    <property type="project" value="TreeGrafter"/>
</dbReference>
<dbReference type="EMBL" id="VCGU01000010">
    <property type="protein sequence ID" value="TRY68954.1"/>
    <property type="molecule type" value="Genomic_DNA"/>
</dbReference>